<sequence>MTTRATELLRVVHARPGVTRADAARLIGVGTGATTELVGRLGQAELLAEGPTAPSGARGRPTTALIPHPRGPLIAAASITHEAWRVDVVELGGGTLAGRSAGSQGLGGAEVVAAIGAAVAELRTTFGGRIRGIGISVPGTVSRDLRLDASNLGWHGVDLAAAWPGAEIFVAGNDATLAASAESHRGLAVGASVALHLRIEAGLGGAVVNGGQVLVGALGAAGEFGHMPFGDPAVACPCGAYGCWGTAVDGSALARLLGHEQPPDPVSYARRIIAATDPQPAAATAIVATALGRGIAGLVNGLDPDLVTLGGLGVDLLAAAPDRIDEAYRAGLMGFRRASPPPVLAARLGDDGPLAGAAEEAWTALLAALA</sequence>
<dbReference type="OrthoDB" id="9810372at2"/>
<dbReference type="SUPFAM" id="SSF53067">
    <property type="entry name" value="Actin-like ATPase domain"/>
    <property type="match status" value="2"/>
</dbReference>
<dbReference type="InterPro" id="IPR036390">
    <property type="entry name" value="WH_DNA-bd_sf"/>
</dbReference>
<dbReference type="Gene3D" id="3.30.420.40">
    <property type="match status" value="2"/>
</dbReference>
<dbReference type="Gene3D" id="1.10.10.10">
    <property type="entry name" value="Winged helix-like DNA-binding domain superfamily/Winged helix DNA-binding domain"/>
    <property type="match status" value="1"/>
</dbReference>
<evidence type="ECO:0000313" key="3">
    <source>
        <dbReference type="Proteomes" id="UP000239209"/>
    </source>
</evidence>
<evidence type="ECO:0000256" key="1">
    <source>
        <dbReference type="ARBA" id="ARBA00006479"/>
    </source>
</evidence>
<dbReference type="GO" id="GO:0016301">
    <property type="term" value="F:kinase activity"/>
    <property type="evidence" value="ECO:0007669"/>
    <property type="project" value="UniProtKB-KW"/>
</dbReference>
<dbReference type="InterPro" id="IPR036388">
    <property type="entry name" value="WH-like_DNA-bd_sf"/>
</dbReference>
<dbReference type="PANTHER" id="PTHR18964:SF149">
    <property type="entry name" value="BIFUNCTIONAL UDP-N-ACETYLGLUCOSAMINE 2-EPIMERASE_N-ACETYLMANNOSAMINE KINASE"/>
    <property type="match status" value="1"/>
</dbReference>
<keyword evidence="2" id="KW-0418">Kinase</keyword>
<dbReference type="InterPro" id="IPR043129">
    <property type="entry name" value="ATPase_NBD"/>
</dbReference>
<dbReference type="AlphaFoldDB" id="A0A2T0S603"/>
<keyword evidence="2" id="KW-0808">Transferase</keyword>
<dbReference type="RefSeq" id="WP_106127445.1">
    <property type="nucleotide sequence ID" value="NZ_PVZG01000007.1"/>
</dbReference>
<dbReference type="Proteomes" id="UP000239209">
    <property type="component" value="Unassembled WGS sequence"/>
</dbReference>
<comment type="caution">
    <text evidence="2">The sequence shown here is derived from an EMBL/GenBank/DDBJ whole genome shotgun (WGS) entry which is preliminary data.</text>
</comment>
<dbReference type="SUPFAM" id="SSF46785">
    <property type="entry name" value="Winged helix' DNA-binding domain"/>
    <property type="match status" value="1"/>
</dbReference>
<name>A0A2T0S603_9ACTN</name>
<dbReference type="PANTHER" id="PTHR18964">
    <property type="entry name" value="ROK (REPRESSOR, ORF, KINASE) FAMILY"/>
    <property type="match status" value="1"/>
</dbReference>
<proteinExistence type="inferred from homology"/>
<protein>
    <submittedName>
        <fullName evidence="2">Putative NBD/HSP70 family sugar kinase</fullName>
    </submittedName>
</protein>
<accession>A0A2T0S603</accession>
<organism evidence="2 3">
    <name type="scientific">Pseudosporangium ferrugineum</name>
    <dbReference type="NCBI Taxonomy" id="439699"/>
    <lineage>
        <taxon>Bacteria</taxon>
        <taxon>Bacillati</taxon>
        <taxon>Actinomycetota</taxon>
        <taxon>Actinomycetes</taxon>
        <taxon>Micromonosporales</taxon>
        <taxon>Micromonosporaceae</taxon>
        <taxon>Pseudosporangium</taxon>
    </lineage>
</organism>
<dbReference type="Pfam" id="PF00480">
    <property type="entry name" value="ROK"/>
    <property type="match status" value="1"/>
</dbReference>
<gene>
    <name evidence="2" type="ORF">CLV70_107150</name>
</gene>
<reference evidence="2 3" key="1">
    <citation type="submission" date="2018-03" db="EMBL/GenBank/DDBJ databases">
        <title>Genomic Encyclopedia of Archaeal and Bacterial Type Strains, Phase II (KMG-II): from individual species to whole genera.</title>
        <authorList>
            <person name="Goeker M."/>
        </authorList>
    </citation>
    <scope>NUCLEOTIDE SEQUENCE [LARGE SCALE GENOMIC DNA]</scope>
    <source>
        <strain evidence="2 3">DSM 45348</strain>
    </source>
</reference>
<dbReference type="InterPro" id="IPR049874">
    <property type="entry name" value="ROK_cs"/>
</dbReference>
<dbReference type="PROSITE" id="PS01125">
    <property type="entry name" value="ROK"/>
    <property type="match status" value="1"/>
</dbReference>
<dbReference type="InterPro" id="IPR000600">
    <property type="entry name" value="ROK"/>
</dbReference>
<evidence type="ECO:0000313" key="2">
    <source>
        <dbReference type="EMBL" id="PRY28845.1"/>
    </source>
</evidence>
<keyword evidence="3" id="KW-1185">Reference proteome</keyword>
<dbReference type="EMBL" id="PVZG01000007">
    <property type="protein sequence ID" value="PRY28845.1"/>
    <property type="molecule type" value="Genomic_DNA"/>
</dbReference>
<comment type="similarity">
    <text evidence="1">Belongs to the ROK (NagC/XylR) family.</text>
</comment>